<sequence>MSVFESVNHSLLNPGEVYGNEPRQIKRKSSPLLKIVGVLLVGAAIGTILVTGAGRWHVAKSEAEPHAQPQANPEPVIETPSLLERLAGITIGKAKVEPVEDGSKSVEVSVPKMDASESSESEEESEEDSDEDWKPAQPALTTCYTPKDPEVTEKCDSPAANERNICFTIYSEKDVPLQGGCKTVNEDKFIAAEMCEPQGSGKSCTCATAPMCNRPKIEVEEDSDEED</sequence>
<protein>
    <submittedName>
        <fullName evidence="3">Uncharacterized protein</fullName>
    </submittedName>
</protein>
<dbReference type="AlphaFoldDB" id="A0AA36D4D4"/>
<feature type="compositionally biased region" description="Acidic residues" evidence="1">
    <location>
        <begin position="117"/>
        <end position="131"/>
    </location>
</feature>
<keyword evidence="2" id="KW-0472">Membrane</keyword>
<organism evidence="3 4">
    <name type="scientific">Mesorhabditis spiculigera</name>
    <dbReference type="NCBI Taxonomy" id="96644"/>
    <lineage>
        <taxon>Eukaryota</taxon>
        <taxon>Metazoa</taxon>
        <taxon>Ecdysozoa</taxon>
        <taxon>Nematoda</taxon>
        <taxon>Chromadorea</taxon>
        <taxon>Rhabditida</taxon>
        <taxon>Rhabditina</taxon>
        <taxon>Rhabditomorpha</taxon>
        <taxon>Rhabditoidea</taxon>
        <taxon>Rhabditidae</taxon>
        <taxon>Mesorhabditinae</taxon>
        <taxon>Mesorhabditis</taxon>
    </lineage>
</organism>
<evidence type="ECO:0000313" key="3">
    <source>
        <dbReference type="EMBL" id="CAJ0580506.1"/>
    </source>
</evidence>
<keyword evidence="2" id="KW-0812">Transmembrane</keyword>
<keyword evidence="2" id="KW-1133">Transmembrane helix</keyword>
<gene>
    <name evidence="3" type="ORF">MSPICULIGERA_LOCUS18704</name>
</gene>
<evidence type="ECO:0000256" key="1">
    <source>
        <dbReference type="SAM" id="MobiDB-lite"/>
    </source>
</evidence>
<dbReference type="Proteomes" id="UP001177023">
    <property type="component" value="Unassembled WGS sequence"/>
</dbReference>
<reference evidence="3" key="1">
    <citation type="submission" date="2023-06" db="EMBL/GenBank/DDBJ databases">
        <authorList>
            <person name="Delattre M."/>
        </authorList>
    </citation>
    <scope>NUCLEOTIDE SEQUENCE</scope>
    <source>
        <strain evidence="3">AF72</strain>
    </source>
</reference>
<feature type="transmembrane region" description="Helical" evidence="2">
    <location>
        <begin position="32"/>
        <end position="56"/>
    </location>
</feature>
<accession>A0AA36D4D4</accession>
<evidence type="ECO:0000313" key="4">
    <source>
        <dbReference type="Proteomes" id="UP001177023"/>
    </source>
</evidence>
<keyword evidence="4" id="KW-1185">Reference proteome</keyword>
<feature type="region of interest" description="Disordered" evidence="1">
    <location>
        <begin position="97"/>
        <end position="137"/>
    </location>
</feature>
<comment type="caution">
    <text evidence="3">The sequence shown here is derived from an EMBL/GenBank/DDBJ whole genome shotgun (WGS) entry which is preliminary data.</text>
</comment>
<proteinExistence type="predicted"/>
<name>A0AA36D4D4_9BILA</name>
<dbReference type="EMBL" id="CATQJA010002659">
    <property type="protein sequence ID" value="CAJ0580506.1"/>
    <property type="molecule type" value="Genomic_DNA"/>
</dbReference>
<feature type="non-terminal residue" evidence="3">
    <location>
        <position position="227"/>
    </location>
</feature>
<evidence type="ECO:0000256" key="2">
    <source>
        <dbReference type="SAM" id="Phobius"/>
    </source>
</evidence>